<evidence type="ECO:0000313" key="4">
    <source>
        <dbReference type="Proteomes" id="UP000467322"/>
    </source>
</evidence>
<dbReference type="InterPro" id="IPR012334">
    <property type="entry name" value="Pectin_lyas_fold"/>
</dbReference>
<keyword evidence="4" id="KW-1185">Reference proteome</keyword>
<reference evidence="3 4" key="1">
    <citation type="submission" date="2019-12" db="EMBL/GenBank/DDBJ databases">
        <title>Maritimibacter sp. nov. sp. isolated from sea sand.</title>
        <authorList>
            <person name="Kim J."/>
            <person name="Jeong S.E."/>
            <person name="Jung H.S."/>
            <person name="Jeon C.O."/>
        </authorList>
    </citation>
    <scope>NUCLEOTIDE SEQUENCE [LARGE SCALE GENOMIC DNA]</scope>
    <source>
        <strain evidence="3 4">DP07</strain>
    </source>
</reference>
<dbReference type="InterPro" id="IPR006626">
    <property type="entry name" value="PbH1"/>
</dbReference>
<accession>A0A845MAV6</accession>
<dbReference type="Gene3D" id="2.160.20.10">
    <property type="entry name" value="Single-stranded right-handed beta-helix, Pectin lyase-like"/>
    <property type="match status" value="1"/>
</dbReference>
<dbReference type="RefSeq" id="WP_161352620.1">
    <property type="nucleotide sequence ID" value="NZ_WTUX01000019.1"/>
</dbReference>
<feature type="signal peptide" evidence="1">
    <location>
        <begin position="1"/>
        <end position="23"/>
    </location>
</feature>
<comment type="caution">
    <text evidence="3">The sequence shown here is derived from an EMBL/GenBank/DDBJ whole genome shotgun (WGS) entry which is preliminary data.</text>
</comment>
<keyword evidence="1" id="KW-0732">Signal</keyword>
<dbReference type="AlphaFoldDB" id="A0A845MAV6"/>
<dbReference type="EMBL" id="WTUX01000019">
    <property type="protein sequence ID" value="MZR14504.1"/>
    <property type="molecule type" value="Genomic_DNA"/>
</dbReference>
<dbReference type="SUPFAM" id="SSF51126">
    <property type="entry name" value="Pectin lyase-like"/>
    <property type="match status" value="1"/>
</dbReference>
<dbReference type="InterPro" id="IPR039448">
    <property type="entry name" value="Beta_helix"/>
</dbReference>
<gene>
    <name evidence="3" type="ORF">GQE99_15905</name>
</gene>
<dbReference type="Proteomes" id="UP000467322">
    <property type="component" value="Unassembled WGS sequence"/>
</dbReference>
<feature type="domain" description="Right handed beta helix" evidence="2">
    <location>
        <begin position="268"/>
        <end position="397"/>
    </location>
</feature>
<evidence type="ECO:0000313" key="3">
    <source>
        <dbReference type="EMBL" id="MZR14504.1"/>
    </source>
</evidence>
<dbReference type="Pfam" id="PF13229">
    <property type="entry name" value="Beta_helix"/>
    <property type="match status" value="1"/>
</dbReference>
<dbReference type="InterPro" id="IPR011050">
    <property type="entry name" value="Pectin_lyase_fold/virulence"/>
</dbReference>
<evidence type="ECO:0000259" key="2">
    <source>
        <dbReference type="Pfam" id="PF13229"/>
    </source>
</evidence>
<proteinExistence type="predicted"/>
<dbReference type="SMART" id="SM00710">
    <property type="entry name" value="PbH1"/>
    <property type="match status" value="7"/>
</dbReference>
<name>A0A845MAV6_9RHOB</name>
<protein>
    <recommendedName>
        <fullName evidence="2">Right handed beta helix domain-containing protein</fullName>
    </recommendedName>
</protein>
<feature type="chain" id="PRO_5032847341" description="Right handed beta helix domain-containing protein" evidence="1">
    <location>
        <begin position="24"/>
        <end position="457"/>
    </location>
</feature>
<evidence type="ECO:0000256" key="1">
    <source>
        <dbReference type="SAM" id="SignalP"/>
    </source>
</evidence>
<organism evidence="3 4">
    <name type="scientific">Maritimibacter harenae</name>
    <dbReference type="NCBI Taxonomy" id="2606218"/>
    <lineage>
        <taxon>Bacteria</taxon>
        <taxon>Pseudomonadati</taxon>
        <taxon>Pseudomonadota</taxon>
        <taxon>Alphaproteobacteria</taxon>
        <taxon>Rhodobacterales</taxon>
        <taxon>Roseobacteraceae</taxon>
        <taxon>Maritimibacter</taxon>
    </lineage>
</organism>
<sequence>MLLRNLRRLAICFALLAGAPLWAQQTADGISVSRSSLRLALMQLATSVNADVTDLVESGPGEALYLQSGQATLAELADAAADRELGDALTRDGDSFRLTQPLVVLPGAQLDISGGPTLALDRARGAFVVALGRITVEDATLRAEGAQYDGIPGFRPFFAGVGQSSLSITNSTLAGLGYGGSEFTGGVFVGAQGLLGKGSAKPLTGNAFTDLRSVTLSRLDDVVVSDNMFEAFRGTALKIVDGSDAQLTGNVFSATRGAHALHVSGLRGGEVTANTFDAGGGKALRLDDSSERVTLADNAMTGFEGTALTVAEGAGCVRITRNSVEDNIGGGIALDMAGTVILDDNTIARNRGAGLAIRGQAPDSTALVLSNVFAGNRMGVRGTDLATVRLARNDLSDQMPRLLAGDLDQVTPTYLEAARGGTRPDIVVDRVSARVSESLRKDAAARAFASCGEGEAL</sequence>